<proteinExistence type="predicted"/>
<protein>
    <submittedName>
        <fullName evidence="2">Uncharacterized protein</fullName>
    </submittedName>
</protein>
<accession>A0A915HGJ5</accession>
<dbReference type="AlphaFoldDB" id="A0A915HGJ5"/>
<name>A0A915HGJ5_ROMCU</name>
<dbReference type="Proteomes" id="UP000887565">
    <property type="component" value="Unplaced"/>
</dbReference>
<organism evidence="1 2">
    <name type="scientific">Romanomermis culicivorax</name>
    <name type="common">Nematode worm</name>
    <dbReference type="NCBI Taxonomy" id="13658"/>
    <lineage>
        <taxon>Eukaryota</taxon>
        <taxon>Metazoa</taxon>
        <taxon>Ecdysozoa</taxon>
        <taxon>Nematoda</taxon>
        <taxon>Enoplea</taxon>
        <taxon>Dorylaimia</taxon>
        <taxon>Mermithida</taxon>
        <taxon>Mermithoidea</taxon>
        <taxon>Mermithidae</taxon>
        <taxon>Romanomermis</taxon>
    </lineage>
</organism>
<evidence type="ECO:0000313" key="1">
    <source>
        <dbReference type="Proteomes" id="UP000887565"/>
    </source>
</evidence>
<dbReference type="WBParaSite" id="nRc.2.0.1.t00544-RA">
    <property type="protein sequence ID" value="nRc.2.0.1.t00544-RA"/>
    <property type="gene ID" value="nRc.2.0.1.g00544"/>
</dbReference>
<reference evidence="2" key="1">
    <citation type="submission" date="2022-11" db="UniProtKB">
        <authorList>
            <consortium name="WormBaseParasite"/>
        </authorList>
    </citation>
    <scope>IDENTIFICATION</scope>
</reference>
<keyword evidence="1" id="KW-1185">Reference proteome</keyword>
<evidence type="ECO:0000313" key="2">
    <source>
        <dbReference type="WBParaSite" id="nRc.2.0.1.t00544-RA"/>
    </source>
</evidence>
<sequence length="134" mass="15390">MHISTYFKVPPLLRLTTDELTNMGRIYENSSNGRLAAYVWMNDDTQWYAESAQPISLNIWHPLILQFNYNLKLGNGTLWLVVQGQLVAFSNCTDQRTYKPPLPNHLFGSDSVNSSEFTFVENNYDSSTLRSFVC</sequence>